<dbReference type="PROSITE" id="PS51371">
    <property type="entry name" value="CBS"/>
    <property type="match status" value="2"/>
</dbReference>
<dbReference type="Pfam" id="PF00571">
    <property type="entry name" value="CBS"/>
    <property type="match status" value="2"/>
</dbReference>
<dbReference type="Pfam" id="PF10335">
    <property type="entry name" value="DUF294_C"/>
    <property type="match status" value="1"/>
</dbReference>
<dbReference type="Pfam" id="PF03445">
    <property type="entry name" value="DUF294"/>
    <property type="match status" value="1"/>
</dbReference>
<organism evidence="6 7">
    <name type="scientific">Marilutibacter penaei</name>
    <dbReference type="NCBI Taxonomy" id="2759900"/>
    <lineage>
        <taxon>Bacteria</taxon>
        <taxon>Pseudomonadati</taxon>
        <taxon>Pseudomonadota</taxon>
        <taxon>Gammaproteobacteria</taxon>
        <taxon>Lysobacterales</taxon>
        <taxon>Lysobacteraceae</taxon>
        <taxon>Marilutibacter</taxon>
    </lineage>
</organism>
<dbReference type="InterPro" id="IPR018821">
    <property type="entry name" value="DUF294_put_nucleoTrafse_sb-bd"/>
</dbReference>
<dbReference type="SMART" id="SM00116">
    <property type="entry name" value="CBS"/>
    <property type="match status" value="2"/>
</dbReference>
<proteinExistence type="predicted"/>
<dbReference type="InterPro" id="IPR051257">
    <property type="entry name" value="Diverse_CBS-Domain"/>
</dbReference>
<protein>
    <submittedName>
        <fullName evidence="6">Cyclic nucleotide-binding/CBS domain-containing protein</fullName>
    </submittedName>
</protein>
<dbReference type="AlphaFoldDB" id="A0A7W3U555"/>
<dbReference type="CDD" id="cd05401">
    <property type="entry name" value="NT_GlnE_GlnD_like"/>
    <property type="match status" value="1"/>
</dbReference>
<dbReference type="Gene3D" id="3.10.580.10">
    <property type="entry name" value="CBS-domain"/>
    <property type="match status" value="1"/>
</dbReference>
<dbReference type="InterPro" id="IPR000595">
    <property type="entry name" value="cNMP-bd_dom"/>
</dbReference>
<evidence type="ECO:0000256" key="3">
    <source>
        <dbReference type="PROSITE-ProRule" id="PRU00703"/>
    </source>
</evidence>
<evidence type="ECO:0000259" key="5">
    <source>
        <dbReference type="PROSITE" id="PS51371"/>
    </source>
</evidence>
<sequence>MEPLPGLDLDAPPFDLLDAAARRRLQRSVDMGFHPAGEVILEAGTASSHVHVILKGVVRAWDLHAEGARLFADFDSGDMFGAWAVIAGRARHRYQAVEDVLDFLIPAALFRELLDAHPRFAAWFHEGLALKRRVAADEQQPSELSQLMLTRVRDAHLAPAVQVPATTTIQEAAQRLREARVDCLLVEGRRGRDDGPGIVTRTDLLEAMALEAQGRDAAVGPLARRPLIEVRARDVLFQALVTMTEHGIERVPVRDDGDGNLLGTLGMAEVLAHYTSHSHLIQLRLERARSLDDVAEAARGMTALVRQLHAQGARMSYLMELVSALNSRILARVFDAVVPADRRDALCLLVLGSEGRREQILKTDQDNALVIADGHDWDGLPAAMARFGEALRDIGYPPCPGGVMATRPDWRMPERRWRERIAGWAREPDGAHAMALSIMLDARPVAGNTALFAGVEDALHALGRDELLLRALARATLEFSTPLDLFGRMRDGGAGMDLKKGGVFPIVHGIRVLALRHGVRRHNTFDRCEALRAAGALSSELGRDLPQALAVFLRLRLGAQLQALAAGEPVDNRVHPASLRRLDRELLRDAFRVVNAFKDHVRDSFHLRAG</sequence>
<dbReference type="InterPro" id="IPR005105">
    <property type="entry name" value="GlnD_Uridyltrans_N"/>
</dbReference>
<dbReference type="InterPro" id="IPR018490">
    <property type="entry name" value="cNMP-bd_dom_sf"/>
</dbReference>
<feature type="domain" description="CBS" evidence="5">
    <location>
        <begin position="148"/>
        <end position="217"/>
    </location>
</feature>
<evidence type="ECO:0000256" key="2">
    <source>
        <dbReference type="ARBA" id="ARBA00023122"/>
    </source>
</evidence>
<comment type="subcellular location">
    <subcellularLocation>
        <location evidence="1">Cytoplasm</location>
    </subcellularLocation>
</comment>
<dbReference type="Pfam" id="PF00027">
    <property type="entry name" value="cNMP_binding"/>
    <property type="match status" value="1"/>
</dbReference>
<dbReference type="RefSeq" id="WP_182669537.1">
    <property type="nucleotide sequence ID" value="NZ_JACHTE010000006.1"/>
</dbReference>
<comment type="caution">
    <text evidence="6">The sequence shown here is derived from an EMBL/GenBank/DDBJ whole genome shotgun (WGS) entry which is preliminary data.</text>
</comment>
<evidence type="ECO:0000256" key="1">
    <source>
        <dbReference type="ARBA" id="ARBA00004496"/>
    </source>
</evidence>
<dbReference type="Gene3D" id="2.60.120.10">
    <property type="entry name" value="Jelly Rolls"/>
    <property type="match status" value="1"/>
</dbReference>
<dbReference type="InterPro" id="IPR046342">
    <property type="entry name" value="CBS_dom_sf"/>
</dbReference>
<dbReference type="CDD" id="cd00038">
    <property type="entry name" value="CAP_ED"/>
    <property type="match status" value="1"/>
</dbReference>
<dbReference type="GO" id="GO:0005737">
    <property type="term" value="C:cytoplasm"/>
    <property type="evidence" value="ECO:0007669"/>
    <property type="project" value="UniProtKB-SubCell"/>
</dbReference>
<dbReference type="GO" id="GO:0008773">
    <property type="term" value="F:[protein-PII] uridylyltransferase activity"/>
    <property type="evidence" value="ECO:0007669"/>
    <property type="project" value="InterPro"/>
</dbReference>
<accession>A0A7W3U555</accession>
<gene>
    <name evidence="6" type="ORF">H4F99_09710</name>
</gene>
<keyword evidence="7" id="KW-1185">Reference proteome</keyword>
<evidence type="ECO:0000259" key="4">
    <source>
        <dbReference type="PROSITE" id="PS50042"/>
    </source>
</evidence>
<evidence type="ECO:0000313" key="7">
    <source>
        <dbReference type="Proteomes" id="UP000552587"/>
    </source>
</evidence>
<dbReference type="SUPFAM" id="SSF54631">
    <property type="entry name" value="CBS-domain pair"/>
    <property type="match status" value="1"/>
</dbReference>
<dbReference type="SMART" id="SM00100">
    <property type="entry name" value="cNMP"/>
    <property type="match status" value="1"/>
</dbReference>
<dbReference type="EMBL" id="JACHTE010000006">
    <property type="protein sequence ID" value="MBB1088765.1"/>
    <property type="molecule type" value="Genomic_DNA"/>
</dbReference>
<name>A0A7W3U555_9GAMM</name>
<dbReference type="InterPro" id="IPR000644">
    <property type="entry name" value="CBS_dom"/>
</dbReference>
<feature type="domain" description="Cyclic nucleotide-binding" evidence="4">
    <location>
        <begin position="13"/>
        <end position="91"/>
    </location>
</feature>
<dbReference type="InterPro" id="IPR014710">
    <property type="entry name" value="RmlC-like_jellyroll"/>
</dbReference>
<dbReference type="PANTHER" id="PTHR43080:SF2">
    <property type="entry name" value="CBS DOMAIN-CONTAINING PROTEIN"/>
    <property type="match status" value="1"/>
</dbReference>
<dbReference type="PROSITE" id="PS50042">
    <property type="entry name" value="CNMP_BINDING_3"/>
    <property type="match status" value="1"/>
</dbReference>
<keyword evidence="2 3" id="KW-0129">CBS domain</keyword>
<dbReference type="SUPFAM" id="SSF51206">
    <property type="entry name" value="cAMP-binding domain-like"/>
    <property type="match status" value="1"/>
</dbReference>
<feature type="domain" description="CBS" evidence="5">
    <location>
        <begin position="223"/>
        <end position="283"/>
    </location>
</feature>
<dbReference type="Proteomes" id="UP000552587">
    <property type="component" value="Unassembled WGS sequence"/>
</dbReference>
<reference evidence="6 7" key="1">
    <citation type="submission" date="2020-07" db="EMBL/GenBank/DDBJ databases">
        <authorList>
            <person name="Xu S."/>
            <person name="Li A."/>
        </authorList>
    </citation>
    <scope>NUCLEOTIDE SEQUENCE [LARGE SCALE GENOMIC DNA]</scope>
    <source>
        <strain evidence="6 7">SG-8</strain>
    </source>
</reference>
<evidence type="ECO:0000313" key="6">
    <source>
        <dbReference type="EMBL" id="MBB1088765.1"/>
    </source>
</evidence>
<dbReference type="PANTHER" id="PTHR43080">
    <property type="entry name" value="CBS DOMAIN-CONTAINING PROTEIN CBSX3, MITOCHONDRIAL"/>
    <property type="match status" value="1"/>
</dbReference>